<gene>
    <name evidence="2" type="ORF">AN963_20850</name>
</gene>
<evidence type="ECO:0000256" key="1">
    <source>
        <dbReference type="SAM" id="MobiDB-lite"/>
    </source>
</evidence>
<proteinExistence type="predicted"/>
<feature type="region of interest" description="Disordered" evidence="1">
    <location>
        <begin position="1"/>
        <end position="21"/>
    </location>
</feature>
<evidence type="ECO:0000313" key="3">
    <source>
        <dbReference type="Proteomes" id="UP000051063"/>
    </source>
</evidence>
<evidence type="ECO:0000313" key="2">
    <source>
        <dbReference type="EMBL" id="KQL43910.1"/>
    </source>
</evidence>
<dbReference type="Proteomes" id="UP000051063">
    <property type="component" value="Unassembled WGS sequence"/>
</dbReference>
<accession>A0ABR5N074</accession>
<comment type="caution">
    <text evidence="2">The sequence shown here is derived from an EMBL/GenBank/DDBJ whole genome shotgun (WGS) entry which is preliminary data.</text>
</comment>
<sequence length="106" mass="12491">MKGGTSLRRQQPNGSQDRMTPEFMEWLKLKNVTRRQLRKDPAALDLYHQEWTKTRRKHRPKRPSLLQMIPSLNNMDLGTVVGNVQIAKELFNAYRDIRGKSIFKNI</sequence>
<protein>
    <recommendedName>
        <fullName evidence="4">Core-binding (CB) domain-containing protein</fullName>
    </recommendedName>
</protein>
<evidence type="ECO:0008006" key="4">
    <source>
        <dbReference type="Google" id="ProtNLM"/>
    </source>
</evidence>
<organism evidence="2 3">
    <name type="scientific">Brevibacillus choshinensis</name>
    <dbReference type="NCBI Taxonomy" id="54911"/>
    <lineage>
        <taxon>Bacteria</taxon>
        <taxon>Bacillati</taxon>
        <taxon>Bacillota</taxon>
        <taxon>Bacilli</taxon>
        <taxon>Bacillales</taxon>
        <taxon>Paenibacillaceae</taxon>
        <taxon>Brevibacillus</taxon>
    </lineage>
</organism>
<dbReference type="EMBL" id="LJJB01000013">
    <property type="protein sequence ID" value="KQL43910.1"/>
    <property type="molecule type" value="Genomic_DNA"/>
</dbReference>
<name>A0ABR5N074_BRECH</name>
<reference evidence="2 3" key="1">
    <citation type="submission" date="2015-09" db="EMBL/GenBank/DDBJ databases">
        <title>Genome sequencing project for genomic taxonomy and phylogenomics of Bacillus-like bacteria.</title>
        <authorList>
            <person name="Liu B."/>
            <person name="Wang J."/>
            <person name="Zhu Y."/>
            <person name="Liu G."/>
            <person name="Chen Q."/>
            <person name="Chen Z."/>
            <person name="Lan J."/>
            <person name="Che J."/>
            <person name="Ge C."/>
            <person name="Shi H."/>
            <person name="Pan Z."/>
            <person name="Liu X."/>
        </authorList>
    </citation>
    <scope>NUCLEOTIDE SEQUENCE [LARGE SCALE GENOMIC DNA]</scope>
    <source>
        <strain evidence="2 3">DSM 8552</strain>
    </source>
</reference>
<feature type="compositionally biased region" description="Polar residues" evidence="1">
    <location>
        <begin position="7"/>
        <end position="18"/>
    </location>
</feature>
<keyword evidence="3" id="KW-1185">Reference proteome</keyword>